<proteinExistence type="predicted"/>
<dbReference type="EMBL" id="LR796187">
    <property type="protein sequence ID" value="CAB4125292.1"/>
    <property type="molecule type" value="Genomic_DNA"/>
</dbReference>
<protein>
    <recommendedName>
        <fullName evidence="3">YkgJ family cysteine cluster protein</fullName>
    </recommendedName>
</protein>
<reference evidence="2" key="1">
    <citation type="submission" date="2020-05" db="EMBL/GenBank/DDBJ databases">
        <authorList>
            <person name="Chiriac C."/>
            <person name="Salcher M."/>
            <person name="Ghai R."/>
            <person name="Kavagutti S V."/>
        </authorList>
    </citation>
    <scope>NUCLEOTIDE SEQUENCE</scope>
</reference>
<sequence length="91" mass="10484">MSKTIWINPVVKGSCDPFGSCSGGCCKVKVYRPGNQEYDLQWCEHFDETARKCKIYETRPEGCRTYPIVDTFLKNLWLIPGCGYYLEESTE</sequence>
<gene>
    <name evidence="2" type="ORF">UFOVP181_73</name>
    <name evidence="1" type="ORF">UFOVP57_89</name>
</gene>
<evidence type="ECO:0008006" key="3">
    <source>
        <dbReference type="Google" id="ProtNLM"/>
    </source>
</evidence>
<evidence type="ECO:0000313" key="2">
    <source>
        <dbReference type="EMBL" id="CAB5208570.1"/>
    </source>
</evidence>
<accession>A0A6J7WH80</accession>
<evidence type="ECO:0000313" key="1">
    <source>
        <dbReference type="EMBL" id="CAB4125292.1"/>
    </source>
</evidence>
<dbReference type="EMBL" id="LR798231">
    <property type="protein sequence ID" value="CAB5208570.1"/>
    <property type="molecule type" value="Genomic_DNA"/>
</dbReference>
<name>A0A6J7WH80_9CAUD</name>
<organism evidence="2">
    <name type="scientific">uncultured Caudovirales phage</name>
    <dbReference type="NCBI Taxonomy" id="2100421"/>
    <lineage>
        <taxon>Viruses</taxon>
        <taxon>Duplodnaviria</taxon>
        <taxon>Heunggongvirae</taxon>
        <taxon>Uroviricota</taxon>
        <taxon>Caudoviricetes</taxon>
        <taxon>Peduoviridae</taxon>
        <taxon>Maltschvirus</taxon>
        <taxon>Maltschvirus maltsch</taxon>
    </lineage>
</organism>